<organism evidence="2">
    <name type="scientific">marine sediment metagenome</name>
    <dbReference type="NCBI Taxonomy" id="412755"/>
    <lineage>
        <taxon>unclassified sequences</taxon>
        <taxon>metagenomes</taxon>
        <taxon>ecological metagenomes</taxon>
    </lineage>
</organism>
<protein>
    <recommendedName>
        <fullName evidence="1">N-acetyltransferase domain-containing protein</fullName>
    </recommendedName>
</protein>
<feature type="domain" description="N-acetyltransferase" evidence="1">
    <location>
        <begin position="88"/>
        <end position="241"/>
    </location>
</feature>
<dbReference type="EMBL" id="BARU01034772">
    <property type="protein sequence ID" value="GAH67448.1"/>
    <property type="molecule type" value="Genomic_DNA"/>
</dbReference>
<dbReference type="PROSITE" id="PS51186">
    <property type="entry name" value="GNAT"/>
    <property type="match status" value="1"/>
</dbReference>
<accession>X1JCH5</accession>
<dbReference type="GO" id="GO:0016747">
    <property type="term" value="F:acyltransferase activity, transferring groups other than amino-acyl groups"/>
    <property type="evidence" value="ECO:0007669"/>
    <property type="project" value="InterPro"/>
</dbReference>
<dbReference type="SUPFAM" id="SSF55729">
    <property type="entry name" value="Acyl-CoA N-acyltransferases (Nat)"/>
    <property type="match status" value="1"/>
</dbReference>
<reference evidence="2" key="1">
    <citation type="journal article" date="2014" name="Front. Microbiol.">
        <title>High frequency of phylogenetically diverse reductive dehalogenase-homologous genes in deep subseafloor sedimentary metagenomes.</title>
        <authorList>
            <person name="Kawai M."/>
            <person name="Futagami T."/>
            <person name="Toyoda A."/>
            <person name="Takaki Y."/>
            <person name="Nishi S."/>
            <person name="Hori S."/>
            <person name="Arai W."/>
            <person name="Tsubouchi T."/>
            <person name="Morono Y."/>
            <person name="Uchiyama I."/>
            <person name="Ito T."/>
            <person name="Fujiyama A."/>
            <person name="Inagaki F."/>
            <person name="Takami H."/>
        </authorList>
    </citation>
    <scope>NUCLEOTIDE SEQUENCE</scope>
    <source>
        <strain evidence="2">Expedition CK06-06</strain>
    </source>
</reference>
<dbReference type="InterPro" id="IPR000182">
    <property type="entry name" value="GNAT_dom"/>
</dbReference>
<comment type="caution">
    <text evidence="2">The sequence shown here is derived from an EMBL/GenBank/DDBJ whole genome shotgun (WGS) entry which is preliminary data.</text>
</comment>
<name>X1JCH5_9ZZZZ</name>
<evidence type="ECO:0000259" key="1">
    <source>
        <dbReference type="PROSITE" id="PS51186"/>
    </source>
</evidence>
<dbReference type="PANTHER" id="PTHR43415:SF3">
    <property type="entry name" value="GNAT-FAMILY ACETYLTRANSFERASE"/>
    <property type="match status" value="1"/>
</dbReference>
<evidence type="ECO:0000313" key="2">
    <source>
        <dbReference type="EMBL" id="GAH67448.1"/>
    </source>
</evidence>
<gene>
    <name evidence="2" type="ORF">S03H2_54532</name>
</gene>
<dbReference type="InterPro" id="IPR016181">
    <property type="entry name" value="Acyl_CoA_acyltransferase"/>
</dbReference>
<dbReference type="Pfam" id="PF13302">
    <property type="entry name" value="Acetyltransf_3"/>
    <property type="match status" value="1"/>
</dbReference>
<dbReference type="AlphaFoldDB" id="X1JCH5"/>
<sequence length="241" mass="27941">RVGVPTIGVCVAKNQLENVKEWGKTGFLENIGWYNKDNIIARVDRLLKHLENIKLRKTKSKIGKNFVDGKGSLRIVKTLLSKLFRNKLVLRKASYEDALEIFNLSNDDLVRYNSYTPEKIEWEHHLKWLKDKVEDKNCIFFIIVDNLNKFLGQVRFDINPENKEAIINISLQKNIRGLGLSSFIIDKSVNKLLKIKSIKLIKAYIKDENIPSIKSFEKANFTFFGRSIIKGNKSKVYIKKV</sequence>
<dbReference type="Gene3D" id="3.40.630.30">
    <property type="match status" value="1"/>
</dbReference>
<dbReference type="PANTHER" id="PTHR43415">
    <property type="entry name" value="SPERMIDINE N(1)-ACETYLTRANSFERASE"/>
    <property type="match status" value="1"/>
</dbReference>
<feature type="non-terminal residue" evidence="2">
    <location>
        <position position="1"/>
    </location>
</feature>
<proteinExistence type="predicted"/>